<protein>
    <submittedName>
        <fullName evidence="2 3">Thioredoxin 1</fullName>
    </submittedName>
</protein>
<dbReference type="AlphaFoldDB" id="A0A1G9ZRT2"/>
<sequence length="126" mass="13706">MGVVKTQVKDHNEYQQILNEHPLVIVLFTSLSCEACLGADTRFKNIAEKYADRVKSMLLKTETTPKIEGVDGTPTLVIYKDGLEVENIKGIGDPTPSKDPNIANEQDVLLAGVFSEYSAGLPTTPA</sequence>
<keyword evidence="5" id="KW-1185">Reference proteome</keyword>
<accession>A0A1G9ZRT2</accession>
<dbReference type="OrthoDB" id="7015968at2"/>
<reference evidence="2 5" key="1">
    <citation type="submission" date="2015-01" db="EMBL/GenBank/DDBJ databases">
        <title>Genome Sequence of Pseudomonas antarctica CMS 35.</title>
        <authorList>
            <person name="Voget S."/>
            <person name="Chow J."/>
            <person name="Daniel R."/>
            <person name="Streit W."/>
        </authorList>
    </citation>
    <scope>NUCLEOTIDE SEQUENCE [LARGE SCALE GENOMIC DNA]</scope>
    <source>
        <strain evidence="2 5">CMS 35</strain>
    </source>
</reference>
<dbReference type="CDD" id="cd02947">
    <property type="entry name" value="TRX_family"/>
    <property type="match status" value="1"/>
</dbReference>
<dbReference type="InterPro" id="IPR013766">
    <property type="entry name" value="Thioredoxin_domain"/>
</dbReference>
<evidence type="ECO:0000313" key="5">
    <source>
        <dbReference type="Proteomes" id="UP000748067"/>
    </source>
</evidence>
<dbReference type="EMBL" id="JXDI01000001">
    <property type="protein sequence ID" value="KAF2411361.1"/>
    <property type="molecule type" value="Genomic_DNA"/>
</dbReference>
<dbReference type="SUPFAM" id="SSF52833">
    <property type="entry name" value="Thioredoxin-like"/>
    <property type="match status" value="1"/>
</dbReference>
<feature type="domain" description="Thioredoxin" evidence="1">
    <location>
        <begin position="8"/>
        <end position="90"/>
    </location>
</feature>
<proteinExistence type="predicted"/>
<evidence type="ECO:0000259" key="1">
    <source>
        <dbReference type="Pfam" id="PF00085"/>
    </source>
</evidence>
<evidence type="ECO:0000313" key="3">
    <source>
        <dbReference type="EMBL" id="SDN23316.1"/>
    </source>
</evidence>
<evidence type="ECO:0000313" key="4">
    <source>
        <dbReference type="Proteomes" id="UP000182470"/>
    </source>
</evidence>
<dbReference type="RefSeq" id="WP_083357994.1">
    <property type="nucleotide sequence ID" value="NZ_JBLHDY010000027.1"/>
</dbReference>
<dbReference type="EMBL" id="LT629704">
    <property type="protein sequence ID" value="SDN23316.1"/>
    <property type="molecule type" value="Genomic_DNA"/>
</dbReference>
<gene>
    <name evidence="2" type="primary">trxA_3</name>
    <name evidence="2" type="ORF">PSAN_38050</name>
    <name evidence="3" type="ORF">SAMN04490179_3242</name>
</gene>
<evidence type="ECO:0000313" key="2">
    <source>
        <dbReference type="EMBL" id="KAF2411361.1"/>
    </source>
</evidence>
<dbReference type="InterPro" id="IPR036249">
    <property type="entry name" value="Thioredoxin-like_sf"/>
</dbReference>
<dbReference type="PROSITE" id="PS51257">
    <property type="entry name" value="PROKAR_LIPOPROTEIN"/>
    <property type="match status" value="1"/>
</dbReference>
<dbReference type="Pfam" id="PF00085">
    <property type="entry name" value="Thioredoxin"/>
    <property type="match status" value="1"/>
</dbReference>
<dbReference type="Gene3D" id="3.40.30.10">
    <property type="entry name" value="Glutaredoxin"/>
    <property type="match status" value="1"/>
</dbReference>
<name>A0A1G9ZRT2_9PSED</name>
<dbReference type="Proteomes" id="UP000182470">
    <property type="component" value="Chromosome I"/>
</dbReference>
<reference evidence="3 4" key="2">
    <citation type="submission" date="2016-10" db="EMBL/GenBank/DDBJ databases">
        <authorList>
            <person name="de Groot N.N."/>
        </authorList>
    </citation>
    <scope>NUCLEOTIDE SEQUENCE [LARGE SCALE GENOMIC DNA]</scope>
    <source>
        <strain evidence="3 4">BS2772</strain>
    </source>
</reference>
<organism evidence="3 4">
    <name type="scientific">Pseudomonas antarctica</name>
    <dbReference type="NCBI Taxonomy" id="219572"/>
    <lineage>
        <taxon>Bacteria</taxon>
        <taxon>Pseudomonadati</taxon>
        <taxon>Pseudomonadota</taxon>
        <taxon>Gammaproteobacteria</taxon>
        <taxon>Pseudomonadales</taxon>
        <taxon>Pseudomonadaceae</taxon>
        <taxon>Pseudomonas</taxon>
    </lineage>
</organism>
<dbReference type="Proteomes" id="UP000748067">
    <property type="component" value="Unassembled WGS sequence"/>
</dbReference>